<proteinExistence type="predicted"/>
<protein>
    <submittedName>
        <fullName evidence="1">Uncharacterized protein</fullName>
    </submittedName>
</protein>
<evidence type="ECO:0000313" key="1">
    <source>
        <dbReference type="EMBL" id="QHU20715.1"/>
    </source>
</evidence>
<sequence>MSTTIYDSSLLTQRRMNKAQSGSFIGRIQNYSNPTTGSPSLLGIYDQSIINSVKQGQMRYYRKGDQGVTTVNNGCPCTPLDSSSCQTN</sequence>
<dbReference type="AlphaFoldDB" id="A0A6C0KRT3"/>
<dbReference type="EMBL" id="MN740971">
    <property type="protein sequence ID" value="QHU20715.1"/>
    <property type="molecule type" value="Genomic_DNA"/>
</dbReference>
<organism evidence="1">
    <name type="scientific">viral metagenome</name>
    <dbReference type="NCBI Taxonomy" id="1070528"/>
    <lineage>
        <taxon>unclassified sequences</taxon>
        <taxon>metagenomes</taxon>
        <taxon>organismal metagenomes</taxon>
    </lineage>
</organism>
<name>A0A6C0KRT3_9ZZZZ</name>
<accession>A0A6C0KRT3</accession>
<reference evidence="1" key="1">
    <citation type="journal article" date="2020" name="Nature">
        <title>Giant virus diversity and host interactions through global metagenomics.</title>
        <authorList>
            <person name="Schulz F."/>
            <person name="Roux S."/>
            <person name="Paez-Espino D."/>
            <person name="Jungbluth S."/>
            <person name="Walsh D.A."/>
            <person name="Denef V.J."/>
            <person name="McMahon K.D."/>
            <person name="Konstantinidis K.T."/>
            <person name="Eloe-Fadrosh E.A."/>
            <person name="Kyrpides N.C."/>
            <person name="Woyke T."/>
        </authorList>
    </citation>
    <scope>NUCLEOTIDE SEQUENCE</scope>
    <source>
        <strain evidence="1">GVMAG-S-3300013093-109</strain>
    </source>
</reference>